<dbReference type="Proteomes" id="UP000068250">
    <property type="component" value="Chromosome I"/>
</dbReference>
<keyword evidence="3" id="KW-0378">Hydrolase</keyword>
<dbReference type="Gene3D" id="3.40.1440.60">
    <property type="entry name" value="PriA, 3(prime) DNA-binding domain"/>
    <property type="match status" value="1"/>
</dbReference>
<dbReference type="InterPro" id="IPR042115">
    <property type="entry name" value="PriA_3primeBD_sf"/>
</dbReference>
<dbReference type="AlphaFoldDB" id="A0A0U4YE43"/>
<feature type="region of interest" description="Disordered" evidence="1">
    <location>
        <begin position="46"/>
        <end position="65"/>
    </location>
</feature>
<dbReference type="EC" id="3.6.1.-" evidence="3"/>
<keyword evidence="3" id="KW-0347">Helicase</keyword>
<keyword evidence="3" id="KW-0547">Nucleotide-binding</keyword>
<dbReference type="GO" id="GO:0004386">
    <property type="term" value="F:helicase activity"/>
    <property type="evidence" value="ECO:0007669"/>
    <property type="project" value="UniProtKB-KW"/>
</dbReference>
<dbReference type="GO" id="GO:0016787">
    <property type="term" value="F:hydrolase activity"/>
    <property type="evidence" value="ECO:0007669"/>
    <property type="project" value="UniProtKB-KW"/>
</dbReference>
<sequence>MHRIFGRHTRCNPCCIRCLYVQAKSPAGNPCSLRACTLKQNNMAAAPPPSHAFGSSSGLPTTGGQRVPVLLPMPFAGPFDYKAPASMALQPGDIVTVPLGNRRETGVVWDASSTLPPTSPARHRAKQSRITACGL</sequence>
<evidence type="ECO:0000313" key="3">
    <source>
        <dbReference type="EMBL" id="CEF56807.1"/>
    </source>
</evidence>
<dbReference type="GO" id="GO:0003677">
    <property type="term" value="F:DNA binding"/>
    <property type="evidence" value="ECO:0007669"/>
    <property type="project" value="InterPro"/>
</dbReference>
<name>A0A0U4YE43_9PROT</name>
<feature type="region of interest" description="Disordered" evidence="1">
    <location>
        <begin position="112"/>
        <end position="135"/>
    </location>
</feature>
<dbReference type="EMBL" id="LN609302">
    <property type="protein sequence ID" value="CEF56807.1"/>
    <property type="molecule type" value="Genomic_DNA"/>
</dbReference>
<dbReference type="InterPro" id="IPR041222">
    <property type="entry name" value="PriA_3primeBD"/>
</dbReference>
<dbReference type="Pfam" id="PF17764">
    <property type="entry name" value="PriA_3primeBD"/>
    <property type="match status" value="1"/>
</dbReference>
<gene>
    <name evidence="3" type="primary">priA</name>
    <name evidence="3" type="ORF">AGA_2192</name>
</gene>
<keyword evidence="3" id="KW-0067">ATP-binding</keyword>
<evidence type="ECO:0000313" key="4">
    <source>
        <dbReference type="Proteomes" id="UP000068250"/>
    </source>
</evidence>
<evidence type="ECO:0000259" key="2">
    <source>
        <dbReference type="Pfam" id="PF17764"/>
    </source>
</evidence>
<dbReference type="STRING" id="431306.AGA_2192"/>
<feature type="domain" description="Primosomal protein N' 3' DNA-binding" evidence="2">
    <location>
        <begin position="69"/>
        <end position="117"/>
    </location>
</feature>
<protein>
    <submittedName>
        <fullName evidence="3">Primosomal protein N' (Replication factor Y) (Superfamily II helicase)</fullName>
        <ecNumber evidence="3">3.6.1.-</ecNumber>
    </submittedName>
</protein>
<proteinExistence type="predicted"/>
<reference evidence="4" key="1">
    <citation type="submission" date="2014-09" db="EMBL/GenBank/DDBJ databases">
        <authorList>
            <person name="Illeghems K.G."/>
        </authorList>
    </citation>
    <scope>NUCLEOTIDE SEQUENCE [LARGE SCALE GENOMIC DNA]</scope>
    <source>
        <strain evidence="4">LMG 23848T</strain>
    </source>
</reference>
<organism evidence="3 4">
    <name type="scientific">Acetobacter ghanensis</name>
    <dbReference type="NCBI Taxonomy" id="431306"/>
    <lineage>
        <taxon>Bacteria</taxon>
        <taxon>Pseudomonadati</taxon>
        <taxon>Pseudomonadota</taxon>
        <taxon>Alphaproteobacteria</taxon>
        <taxon>Acetobacterales</taxon>
        <taxon>Acetobacteraceae</taxon>
        <taxon>Acetobacter</taxon>
    </lineage>
</organism>
<accession>A0A0U4YE43</accession>
<feature type="compositionally biased region" description="Polar residues" evidence="1">
    <location>
        <begin position="53"/>
        <end position="64"/>
    </location>
</feature>
<evidence type="ECO:0000256" key="1">
    <source>
        <dbReference type="SAM" id="MobiDB-lite"/>
    </source>
</evidence>